<dbReference type="EMBL" id="CAAALY010054819">
    <property type="protein sequence ID" value="VEL22129.1"/>
    <property type="molecule type" value="Genomic_DNA"/>
</dbReference>
<proteinExistence type="predicted"/>
<gene>
    <name evidence="1" type="ORF">PXEA_LOCUS15569</name>
</gene>
<protein>
    <submittedName>
        <fullName evidence="1">Uncharacterized protein</fullName>
    </submittedName>
</protein>
<reference evidence="1" key="1">
    <citation type="submission" date="2018-11" db="EMBL/GenBank/DDBJ databases">
        <authorList>
            <consortium name="Pathogen Informatics"/>
        </authorList>
    </citation>
    <scope>NUCLEOTIDE SEQUENCE</scope>
</reference>
<name>A0A3S5AK23_9PLAT</name>
<evidence type="ECO:0000313" key="1">
    <source>
        <dbReference type="EMBL" id="VEL22129.1"/>
    </source>
</evidence>
<organism evidence="1 2">
    <name type="scientific">Protopolystoma xenopodis</name>
    <dbReference type="NCBI Taxonomy" id="117903"/>
    <lineage>
        <taxon>Eukaryota</taxon>
        <taxon>Metazoa</taxon>
        <taxon>Spiralia</taxon>
        <taxon>Lophotrochozoa</taxon>
        <taxon>Platyhelminthes</taxon>
        <taxon>Monogenea</taxon>
        <taxon>Polyopisthocotylea</taxon>
        <taxon>Polystomatidea</taxon>
        <taxon>Polystomatidae</taxon>
        <taxon>Protopolystoma</taxon>
    </lineage>
</organism>
<sequence length="65" mass="6782">MTSLTVTKLTVNSSSINKTASTSPNSKGIRAHLLGTSITTEEVKGGQPDNATVAAIRNKVRQVIS</sequence>
<accession>A0A3S5AK23</accession>
<evidence type="ECO:0000313" key="2">
    <source>
        <dbReference type="Proteomes" id="UP000784294"/>
    </source>
</evidence>
<comment type="caution">
    <text evidence="1">The sequence shown here is derived from an EMBL/GenBank/DDBJ whole genome shotgun (WGS) entry which is preliminary data.</text>
</comment>
<keyword evidence="2" id="KW-1185">Reference proteome</keyword>
<dbReference type="Proteomes" id="UP000784294">
    <property type="component" value="Unassembled WGS sequence"/>
</dbReference>
<dbReference type="AlphaFoldDB" id="A0A3S5AK23"/>